<evidence type="ECO:0008006" key="4">
    <source>
        <dbReference type="Google" id="ProtNLM"/>
    </source>
</evidence>
<dbReference type="SUPFAM" id="SSF57302">
    <property type="entry name" value="Snake toxin-like"/>
    <property type="match status" value="1"/>
</dbReference>
<dbReference type="GeneTree" id="ENSGT01020000230582"/>
<organism evidence="2 3">
    <name type="scientific">Fundulus heteroclitus</name>
    <name type="common">Killifish</name>
    <name type="synonym">Mummichog</name>
    <dbReference type="NCBI Taxonomy" id="8078"/>
    <lineage>
        <taxon>Eukaryota</taxon>
        <taxon>Metazoa</taxon>
        <taxon>Chordata</taxon>
        <taxon>Craniata</taxon>
        <taxon>Vertebrata</taxon>
        <taxon>Euteleostomi</taxon>
        <taxon>Actinopterygii</taxon>
        <taxon>Neopterygii</taxon>
        <taxon>Teleostei</taxon>
        <taxon>Neoteleostei</taxon>
        <taxon>Acanthomorphata</taxon>
        <taxon>Ovalentaria</taxon>
        <taxon>Atherinomorphae</taxon>
        <taxon>Cyprinodontiformes</taxon>
        <taxon>Fundulidae</taxon>
        <taxon>Fundulus</taxon>
    </lineage>
</organism>
<dbReference type="Gene3D" id="2.10.60.10">
    <property type="entry name" value="CD59"/>
    <property type="match status" value="1"/>
</dbReference>
<reference evidence="2" key="2">
    <citation type="submission" date="2025-09" db="UniProtKB">
        <authorList>
            <consortium name="Ensembl"/>
        </authorList>
    </citation>
    <scope>IDENTIFICATION</scope>
</reference>
<dbReference type="InterPro" id="IPR045860">
    <property type="entry name" value="Snake_toxin-like_sf"/>
</dbReference>
<sequence>MNTAVGVFFLLLTLYQGEALRCNFCFSWSSELCNSTSIQTCPVGQDACGAVILTGPVQSSFRQCMNMGICRGFITTPGTIARCCSTDLCN</sequence>
<proteinExistence type="predicted"/>
<dbReference type="Proteomes" id="UP000265000">
    <property type="component" value="Unplaced"/>
</dbReference>
<evidence type="ECO:0000313" key="3">
    <source>
        <dbReference type="Proteomes" id="UP000265000"/>
    </source>
</evidence>
<reference evidence="2" key="1">
    <citation type="submission" date="2025-08" db="UniProtKB">
        <authorList>
            <consortium name="Ensembl"/>
        </authorList>
    </citation>
    <scope>IDENTIFICATION</scope>
</reference>
<dbReference type="AlphaFoldDB" id="A0A3Q2PI09"/>
<name>A0A3Q2PI09_FUNHE</name>
<feature type="chain" id="PRO_5018662863" description="UPAR/Ly6 domain-containing protein" evidence="1">
    <location>
        <begin position="20"/>
        <end position="90"/>
    </location>
</feature>
<protein>
    <recommendedName>
        <fullName evidence="4">UPAR/Ly6 domain-containing protein</fullName>
    </recommendedName>
</protein>
<evidence type="ECO:0000313" key="2">
    <source>
        <dbReference type="Ensembl" id="ENSFHEP00000011917.1"/>
    </source>
</evidence>
<feature type="signal peptide" evidence="1">
    <location>
        <begin position="1"/>
        <end position="19"/>
    </location>
</feature>
<keyword evidence="3" id="KW-1185">Reference proteome</keyword>
<keyword evidence="1" id="KW-0732">Signal</keyword>
<accession>A0A3Q2PI09</accession>
<evidence type="ECO:0000256" key="1">
    <source>
        <dbReference type="SAM" id="SignalP"/>
    </source>
</evidence>
<dbReference type="Ensembl" id="ENSFHET00000019048.1">
    <property type="protein sequence ID" value="ENSFHEP00000011917.1"/>
    <property type="gene ID" value="ENSFHEG00000013359.1"/>
</dbReference>